<feature type="region of interest" description="Disordered" evidence="1">
    <location>
        <begin position="606"/>
        <end position="725"/>
    </location>
</feature>
<feature type="compositionally biased region" description="Low complexity" evidence="1">
    <location>
        <begin position="622"/>
        <end position="632"/>
    </location>
</feature>
<feature type="compositionally biased region" description="Low complexity" evidence="1">
    <location>
        <begin position="114"/>
        <end position="129"/>
    </location>
</feature>
<feature type="compositionally biased region" description="Basic and acidic residues" evidence="1">
    <location>
        <begin position="647"/>
        <end position="660"/>
    </location>
</feature>
<dbReference type="AlphaFoldDB" id="A0A6J8FJ45"/>
<feature type="compositionally biased region" description="Basic and acidic residues" evidence="1">
    <location>
        <begin position="762"/>
        <end position="773"/>
    </location>
</feature>
<feature type="region of interest" description="Disordered" evidence="1">
    <location>
        <begin position="1"/>
        <end position="35"/>
    </location>
</feature>
<feature type="region of interest" description="Disordered" evidence="1">
    <location>
        <begin position="372"/>
        <end position="486"/>
    </location>
</feature>
<proteinExistence type="predicted"/>
<organism evidence="2 3">
    <name type="scientific">Leishmania donovani</name>
    <dbReference type="NCBI Taxonomy" id="5661"/>
    <lineage>
        <taxon>Eukaryota</taxon>
        <taxon>Discoba</taxon>
        <taxon>Euglenozoa</taxon>
        <taxon>Kinetoplastea</taxon>
        <taxon>Metakinetoplastina</taxon>
        <taxon>Trypanosomatida</taxon>
        <taxon>Trypanosomatidae</taxon>
        <taxon>Leishmaniinae</taxon>
        <taxon>Leishmania</taxon>
    </lineage>
</organism>
<protein>
    <submittedName>
        <fullName evidence="2">Hypothetical_protein_conserved</fullName>
    </submittedName>
</protein>
<dbReference type="VEuPathDB" id="TriTrypDB:LDHU3_28.3360"/>
<dbReference type="VEuPathDB" id="TriTrypDB:LdCL_280029900"/>
<feature type="region of interest" description="Disordered" evidence="1">
    <location>
        <begin position="167"/>
        <end position="211"/>
    </location>
</feature>
<accession>A0A6J8FJ45</accession>
<feature type="region of interest" description="Disordered" evidence="1">
    <location>
        <begin position="101"/>
        <end position="129"/>
    </location>
</feature>
<feature type="region of interest" description="Disordered" evidence="1">
    <location>
        <begin position="520"/>
        <end position="551"/>
    </location>
</feature>
<feature type="region of interest" description="Disordered" evidence="1">
    <location>
        <begin position="309"/>
        <end position="341"/>
    </location>
</feature>
<dbReference type="EMBL" id="LR812648">
    <property type="protein sequence ID" value="CAC5431631.1"/>
    <property type="molecule type" value="Genomic_DNA"/>
</dbReference>
<feature type="region of interest" description="Disordered" evidence="1">
    <location>
        <begin position="804"/>
        <end position="833"/>
    </location>
</feature>
<evidence type="ECO:0000256" key="1">
    <source>
        <dbReference type="SAM" id="MobiDB-lite"/>
    </source>
</evidence>
<feature type="region of interest" description="Disordered" evidence="1">
    <location>
        <begin position="757"/>
        <end position="788"/>
    </location>
</feature>
<evidence type="ECO:0000313" key="3">
    <source>
        <dbReference type="Proteomes" id="UP000601710"/>
    </source>
</evidence>
<evidence type="ECO:0000313" key="2">
    <source>
        <dbReference type="EMBL" id="CAC5431631.1"/>
    </source>
</evidence>
<sequence length="904" mass="94908">MSRVSLQRRPHSSAPGEVNCAGAPVHPNALHAPPRRRASACSSSAAYFPTQASLFRDSYGLPLTCAAVSSGCSYQSPHRRLHVYANGGGRDVGPRYHDVTCSPGARRPPPPPRRAVTAGASAGRSRAANGSGAADAVVFQYYSQQRQKRGQMRSQSSLHDFEVIATPVRRQSSTSSGGGFSAPATPAGGNVEASSPPLPSRCTSRPPAHDRDAGIHARLHRQPSASPLSMEQESVIHDTSTSLIPLMPPIDEGSWPVQLSPSQHQQCEAMVRLLAQLPAAQAHRVLLAAIRQYEAQRLLQYYGGVHALPGTESSPRAMPRTPSTSSLASSPVKVPSARRHDDGRSALFEALRARLDDMQRADMAAQALSPFTAASSHWQRRGGSRADRPARGQSHVSHFIRASPPTIPPPTAARRPYLARRQTPQDSETRQCPDSGDARAPRQLRSRILASRVGKPRARGAEQGCRTGEKGAAARDASASSQNHSTPLLQQRHDFMKTIKPPHRHGLAGALLVEPGAPHEAAPVTHGHDSGGRASMPPGAQVTAVAGRGEGVREEGLYRPASMAERNDGSLPPPLLAFTVTGKEMPDASVGWPLAEGTALSPGAAAARRAYLEQQQKEQQQRQRPSSLSRLSADADDGEGSELLPESARRSHVTRDESDAACRYPRSSSADCFGPNSGKRGAASPGSVSLEDSAPRSGGLRGSSAPSVTPAPLTGVLAAPPPPKQIPGVHLSTRVATVGSAGEPAVFITDCTGASTSALCDPKARPHDRKGSDDTGTPGAPPSNNGAFWGEDYAAAAVGGSSGLHRQNRYREGGSGADPSTPPLQGKCAEGLDGQNLFSSPAQFEDSVITASSISSEPFLQEQAADNDRDGVIALTAHSASRSAAAGSRAANKSSDELLLPWEI</sequence>
<reference evidence="2" key="1">
    <citation type="submission" date="2020-06" db="EMBL/GenBank/DDBJ databases">
        <authorList>
            <person name="Camacho E."/>
            <person name="Gonzalez-de la Fuente S."/>
            <person name="Rastrojo A."/>
            <person name="Peiro-Pastor R."/>
            <person name="Solana JC."/>
            <person name="Tabera L."/>
            <person name="Gamarro F."/>
            <person name="Carrasco-Ramiro F."/>
            <person name="Requena JM."/>
            <person name="Aguado B."/>
        </authorList>
    </citation>
    <scope>NUCLEOTIDE SEQUENCE</scope>
</reference>
<gene>
    <name evidence="2" type="ORF">LDHU3_28.3360</name>
</gene>
<name>A0A6J8FJ45_LEIDO</name>
<feature type="compositionally biased region" description="Basic and acidic residues" evidence="1">
    <location>
        <begin position="427"/>
        <end position="440"/>
    </location>
</feature>
<dbReference type="VEuPathDB" id="TriTrypDB:LdBPK_282490.1"/>
<dbReference type="Proteomes" id="UP000601710">
    <property type="component" value="Chromosome 28"/>
</dbReference>
<feature type="compositionally biased region" description="Basic residues" evidence="1">
    <location>
        <begin position="1"/>
        <end position="11"/>
    </location>
</feature>